<organism evidence="1 2">
    <name type="scientific">Breznakiella homolactica</name>
    <dbReference type="NCBI Taxonomy" id="2798577"/>
    <lineage>
        <taxon>Bacteria</taxon>
        <taxon>Pseudomonadati</taxon>
        <taxon>Spirochaetota</taxon>
        <taxon>Spirochaetia</taxon>
        <taxon>Spirochaetales</taxon>
        <taxon>Breznakiellaceae</taxon>
        <taxon>Breznakiella</taxon>
    </lineage>
</organism>
<sequence length="94" mass="10010">MTVHGTGKPEGCKLIRISAEIRNNTVAAIDIRGDFFASPEEGFEDAEKRLSGTSVDRIAEVFDSLLKDEGVEVFGISGAGVAAVLQEALEKELS</sequence>
<keyword evidence="2" id="KW-1185">Reference proteome</keyword>
<dbReference type="Proteomes" id="UP000595917">
    <property type="component" value="Chromosome"/>
</dbReference>
<dbReference type="RefSeq" id="WP_215624673.1">
    <property type="nucleotide sequence ID" value="NZ_CP067089.2"/>
</dbReference>
<dbReference type="KEGG" id="bhc:JFL75_10365"/>
<evidence type="ECO:0000313" key="1">
    <source>
        <dbReference type="EMBL" id="QQO07368.1"/>
    </source>
</evidence>
<accession>A0A7T8B9N1</accession>
<dbReference type="Gene3D" id="3.30.390.50">
    <property type="entry name" value="CO dehydrogenase flavoprotein, C-terminal domain"/>
    <property type="match status" value="1"/>
</dbReference>
<evidence type="ECO:0000313" key="2">
    <source>
        <dbReference type="Proteomes" id="UP000595917"/>
    </source>
</evidence>
<dbReference type="EMBL" id="CP067089">
    <property type="protein sequence ID" value="QQO07368.1"/>
    <property type="molecule type" value="Genomic_DNA"/>
</dbReference>
<dbReference type="AlphaFoldDB" id="A0A7T8B9N1"/>
<reference evidence="1" key="1">
    <citation type="submission" date="2021-01" db="EMBL/GenBank/DDBJ databases">
        <title>Description of Breznakiella homolactica.</title>
        <authorList>
            <person name="Song Y."/>
            <person name="Brune A."/>
        </authorList>
    </citation>
    <scope>NUCLEOTIDE SEQUENCE</scope>
    <source>
        <strain evidence="1">RmG30</strain>
    </source>
</reference>
<proteinExistence type="predicted"/>
<name>A0A7T8B9N1_9SPIR</name>
<evidence type="ECO:0008006" key="3">
    <source>
        <dbReference type="Google" id="ProtNLM"/>
    </source>
</evidence>
<protein>
    <recommendedName>
        <fullName evidence="3">Lipoate--protein ligase</fullName>
    </recommendedName>
</protein>
<gene>
    <name evidence="1" type="ORF">JFL75_10365</name>
</gene>